<dbReference type="InterPro" id="IPR002791">
    <property type="entry name" value="ARMT1-like_metal-bd"/>
</dbReference>
<dbReference type="Gene3D" id="1.10.285.20">
    <property type="entry name" value="Uncharacterised protein PF01937, DUF89, domain 2"/>
    <property type="match status" value="1"/>
</dbReference>
<comment type="subcellular location">
    <subcellularLocation>
        <location evidence="4">Cytoplasm</location>
    </subcellularLocation>
</comment>
<sequence>MSALGLDEPSGLAAAAAADEDAAAEAASAADSISVADEEPDAAALTADGSTSLPQPTVNLDITDAAISQEIQPDVTLGVNGTRPKDAPCIVLPHQNDYVSHIALDIGGSLIKLIYFSMDDHQGDAAAAAEGSNGPAHPARGGKLHFVKFETAKVHECIAFIEAKGLHLSRDGSGGKMRVKATGGGAYKFAELFKERLGLIIEGEDEMACMVEGCNFLLNAVRHEAFQYENGQMKFVDLPSAEHYPYLLVSIGSGVSMVRVDGENKFQRVSGTNIGGGTFWGLCKLLTGMDNFDDILSLSSLGDNSNVDMLVGDIYGGRDYTGIGLSANTIASSFGKIINQNKDLEEYNPADMVQSLCRMISYNIGQLAYLNAKRYNLSRIFFGGFFIRGHPYTMETISFAIRFWSKGEMAAMFLRHEGFLGAVGAFMKVQALQGPGDRDARKVRARFVERFSMGAPVMGGEVRGPAITGLPDKISWVEKFVEVGRPASEAAKREHERAMEQQRRTTAPTDVSDALAAAAAAAAQRQQQRINFHVGVLHYTPSSEPFPLLDDAVEYNPSTIDINSDPVEMAYWIGILQDQIPQVVEKAAVSEGSTAEAQRRAAACGKALDLHLTRLREKPGAYGQLGLADLFELREECLREFGFQDVYRKDKDRENSAALEVLPDLLTELDAMAPPQRLLALVQGVLAANIFDWGAKACVDLYQSATILEMYREARTRLSQRPWRVDDFDAFAEVWFSKSQLDADGQGKVVSPYQRAIMFVDNAGADVVLGMIPFARELLRMGAEVVLVANSLPAINDVTAAELRSVVAKAAEACPIIRAARDAAVAAEAANHGRIPPVPGHHGHHGTFRTPSPEIYSSPSQTSVHEELPAARSATGFAFSPAPRRGYPISGSSLLGAPLPTGSPLADVLLSPPPEPSGSSGASALSSPLRRPPLPPSAAQLQQQLHGHHQLPTSPPEECGIGASEAVQRAIAALEAAELGRGHEDASAEQPAAGSQPAEAPAAAAGGAAATAAGPPAALQHSRSGSGEMTPTAGEEAGPSGSNSGEPGGASWRQQRQLGGHRRRSPSQRGRRQKGMFGESYPSPWRDPRLFIAASGHGSPCLDLRRLSSEVADAAAGTDLVVIEGMGRAIHTNYYTRLQCDTLKLAMIKNKHLAQSLFRGDVYDCVCRFDEGMDT</sequence>
<protein>
    <recommendedName>
        <fullName evidence="6">pantothenate kinase</fullName>
        <ecNumber evidence="6">2.7.1.33</ecNumber>
    </recommendedName>
</protein>
<keyword evidence="12 20" id="KW-0418">Kinase</keyword>
<keyword evidence="11" id="KW-0547">Nucleotide-binding</keyword>
<proteinExistence type="inferred from homology"/>
<dbReference type="SUPFAM" id="SSF111321">
    <property type="entry name" value="AF1104-like"/>
    <property type="match status" value="2"/>
</dbReference>
<evidence type="ECO:0000256" key="17">
    <source>
        <dbReference type="ARBA" id="ARBA00060870"/>
    </source>
</evidence>
<evidence type="ECO:0000313" key="20">
    <source>
        <dbReference type="EMBL" id="PRW59429.1"/>
    </source>
</evidence>
<accession>A0A2P6TZD3</accession>
<dbReference type="InterPro" id="IPR036075">
    <property type="entry name" value="ARMT-1-like_metal-bd_sf"/>
</dbReference>
<dbReference type="STRING" id="3076.A0A2P6TZD3"/>
<keyword evidence="16" id="KW-0464">Manganese</keyword>
<evidence type="ECO:0000256" key="3">
    <source>
        <dbReference type="ARBA" id="ARBA00001967"/>
    </source>
</evidence>
<dbReference type="InterPro" id="IPR035073">
    <property type="entry name" value="At2g17340_3_helix_bundle"/>
</dbReference>
<evidence type="ECO:0000313" key="21">
    <source>
        <dbReference type="Proteomes" id="UP000239899"/>
    </source>
</evidence>
<evidence type="ECO:0000256" key="11">
    <source>
        <dbReference type="ARBA" id="ARBA00022741"/>
    </source>
</evidence>
<evidence type="ECO:0000256" key="6">
    <source>
        <dbReference type="ARBA" id="ARBA00012102"/>
    </source>
</evidence>
<keyword evidence="21" id="KW-1185">Reference proteome</keyword>
<comment type="similarity">
    <text evidence="17">Belongs to the type II pantothenate kinase family.</text>
</comment>
<feature type="compositionally biased region" description="Low complexity" evidence="18">
    <location>
        <begin position="917"/>
        <end position="929"/>
    </location>
</feature>
<evidence type="ECO:0000256" key="8">
    <source>
        <dbReference type="ARBA" id="ARBA00022596"/>
    </source>
</evidence>
<dbReference type="NCBIfam" id="TIGR00555">
    <property type="entry name" value="panK_eukar"/>
    <property type="match status" value="1"/>
</dbReference>
<reference evidence="20 21" key="1">
    <citation type="journal article" date="2018" name="Plant J.">
        <title>Genome sequences of Chlorella sorokiniana UTEX 1602 and Micractinium conductrix SAG 241.80: implications to maltose excretion by a green alga.</title>
        <authorList>
            <person name="Arriola M.B."/>
            <person name="Velmurugan N."/>
            <person name="Zhang Y."/>
            <person name="Plunkett M.H."/>
            <person name="Hondzo H."/>
            <person name="Barney B.M."/>
        </authorList>
    </citation>
    <scope>NUCLEOTIDE SEQUENCE [LARGE SCALE GENOMIC DNA]</scope>
    <source>
        <strain evidence="21">UTEX 1602</strain>
    </source>
</reference>
<comment type="caution">
    <text evidence="20">The sequence shown here is derived from an EMBL/GenBank/DDBJ whole genome shotgun (WGS) entry which is preliminary data.</text>
</comment>
<comment type="catalytic activity">
    <reaction evidence="1">
        <text>(R)-pantothenate + ATP = (R)-4'-phosphopantothenate + ADP + H(+)</text>
        <dbReference type="Rhea" id="RHEA:16373"/>
        <dbReference type="ChEBI" id="CHEBI:10986"/>
        <dbReference type="ChEBI" id="CHEBI:15378"/>
        <dbReference type="ChEBI" id="CHEBI:29032"/>
        <dbReference type="ChEBI" id="CHEBI:30616"/>
        <dbReference type="ChEBI" id="CHEBI:456216"/>
        <dbReference type="EC" id="2.7.1.33"/>
    </reaction>
</comment>
<dbReference type="FunFam" id="3.30.420.510:FF:000003">
    <property type="entry name" value="Pantothenate kinase 2"/>
    <property type="match status" value="1"/>
</dbReference>
<keyword evidence="10" id="KW-0479">Metal-binding</keyword>
<evidence type="ECO:0000256" key="2">
    <source>
        <dbReference type="ARBA" id="ARBA00001936"/>
    </source>
</evidence>
<evidence type="ECO:0000256" key="13">
    <source>
        <dbReference type="ARBA" id="ARBA00022801"/>
    </source>
</evidence>
<dbReference type="FunFam" id="3.30.420.40:FF:000025">
    <property type="entry name" value="pantothenate kinase 2, mitochondrial"/>
    <property type="match status" value="1"/>
</dbReference>
<dbReference type="OrthoDB" id="498611at2759"/>
<dbReference type="EC" id="2.7.1.33" evidence="6"/>
<keyword evidence="8" id="KW-0533">Nickel</keyword>
<dbReference type="AlphaFoldDB" id="A0A2P6TZD3"/>
<evidence type="ECO:0000256" key="14">
    <source>
        <dbReference type="ARBA" id="ARBA00022840"/>
    </source>
</evidence>
<feature type="compositionally biased region" description="Low complexity" evidence="18">
    <location>
        <begin position="988"/>
        <end position="1018"/>
    </location>
</feature>
<evidence type="ECO:0000259" key="19">
    <source>
        <dbReference type="Pfam" id="PF01937"/>
    </source>
</evidence>
<evidence type="ECO:0000256" key="12">
    <source>
        <dbReference type="ARBA" id="ARBA00022777"/>
    </source>
</evidence>
<dbReference type="Gene3D" id="3.30.420.40">
    <property type="match status" value="1"/>
</dbReference>
<dbReference type="GO" id="GO:0005524">
    <property type="term" value="F:ATP binding"/>
    <property type="evidence" value="ECO:0007669"/>
    <property type="project" value="UniProtKB-KW"/>
</dbReference>
<dbReference type="PANTHER" id="PTHR12280">
    <property type="entry name" value="PANTOTHENATE KINASE"/>
    <property type="match status" value="1"/>
</dbReference>
<evidence type="ECO:0000256" key="5">
    <source>
        <dbReference type="ARBA" id="ARBA00005225"/>
    </source>
</evidence>
<comment type="cofactor">
    <cofactor evidence="2">
        <name>Mn(2+)</name>
        <dbReference type="ChEBI" id="CHEBI:29035"/>
    </cofactor>
</comment>
<feature type="compositionally biased region" description="Basic and acidic residues" evidence="18">
    <location>
        <begin position="490"/>
        <end position="503"/>
    </location>
</feature>
<dbReference type="Gene3D" id="3.30.420.510">
    <property type="match status" value="1"/>
</dbReference>
<feature type="compositionally biased region" description="Basic residues" evidence="18">
    <location>
        <begin position="1059"/>
        <end position="1074"/>
    </location>
</feature>
<dbReference type="CDD" id="cd24123">
    <property type="entry name" value="ASKHA_NBD_PanK-II_Pank4"/>
    <property type="match status" value="1"/>
</dbReference>
<feature type="region of interest" description="Disordered" evidence="18">
    <location>
        <begin position="487"/>
        <end position="509"/>
    </location>
</feature>
<feature type="compositionally biased region" description="Low complexity" evidence="18">
    <location>
        <begin position="1033"/>
        <end position="1058"/>
    </location>
</feature>
<dbReference type="InterPro" id="IPR043129">
    <property type="entry name" value="ATPase_NBD"/>
</dbReference>
<evidence type="ECO:0000256" key="1">
    <source>
        <dbReference type="ARBA" id="ARBA00001206"/>
    </source>
</evidence>
<dbReference type="Pfam" id="PF01937">
    <property type="entry name" value="ARMT1-like_dom"/>
    <property type="match status" value="1"/>
</dbReference>
<dbReference type="GO" id="GO:0004594">
    <property type="term" value="F:pantothenate kinase activity"/>
    <property type="evidence" value="ECO:0007669"/>
    <property type="project" value="UniProtKB-EC"/>
</dbReference>
<feature type="region of interest" description="Disordered" evidence="18">
    <location>
        <begin position="833"/>
        <end position="869"/>
    </location>
</feature>
<evidence type="ECO:0000256" key="18">
    <source>
        <dbReference type="SAM" id="MobiDB-lite"/>
    </source>
</evidence>
<feature type="region of interest" description="Disordered" evidence="18">
    <location>
        <begin position="905"/>
        <end position="960"/>
    </location>
</feature>
<dbReference type="Proteomes" id="UP000239899">
    <property type="component" value="Unassembled WGS sequence"/>
</dbReference>
<evidence type="ECO:0000256" key="15">
    <source>
        <dbReference type="ARBA" id="ARBA00022993"/>
    </source>
</evidence>
<evidence type="ECO:0000256" key="7">
    <source>
        <dbReference type="ARBA" id="ARBA00022490"/>
    </source>
</evidence>
<feature type="domain" description="Damage-control phosphatase ARMT1-like metal-binding" evidence="19">
    <location>
        <begin position="615"/>
        <end position="812"/>
    </location>
</feature>
<feature type="region of interest" description="Disordered" evidence="18">
    <location>
        <begin position="980"/>
        <end position="1082"/>
    </location>
</feature>
<dbReference type="EMBL" id="LHPG02000004">
    <property type="protein sequence ID" value="PRW59429.1"/>
    <property type="molecule type" value="Genomic_DNA"/>
</dbReference>
<comment type="pathway">
    <text evidence="5">Cofactor biosynthesis; coenzyme A biosynthesis; CoA from (R)-pantothenate: step 1/5.</text>
</comment>
<evidence type="ECO:0000256" key="4">
    <source>
        <dbReference type="ARBA" id="ARBA00004496"/>
    </source>
</evidence>
<dbReference type="Pfam" id="PF03630">
    <property type="entry name" value="Fumble"/>
    <property type="match status" value="1"/>
</dbReference>
<dbReference type="InterPro" id="IPR004567">
    <property type="entry name" value="Type_II_PanK"/>
</dbReference>
<keyword evidence="14" id="KW-0067">ATP-binding</keyword>
<gene>
    <name evidence="20" type="ORF">C2E21_2198</name>
</gene>
<dbReference type="GO" id="GO:0016787">
    <property type="term" value="F:hydrolase activity"/>
    <property type="evidence" value="ECO:0007669"/>
    <property type="project" value="UniProtKB-KW"/>
</dbReference>
<dbReference type="PANTHER" id="PTHR12280:SF20">
    <property type="entry name" value="4'-PHOSPHOPANTETHEINE PHOSPHATASE"/>
    <property type="match status" value="1"/>
</dbReference>
<name>A0A2P6TZD3_CHLSO</name>
<dbReference type="GO" id="GO:0015937">
    <property type="term" value="P:coenzyme A biosynthetic process"/>
    <property type="evidence" value="ECO:0007669"/>
    <property type="project" value="UniProtKB-KW"/>
</dbReference>
<evidence type="ECO:0000256" key="16">
    <source>
        <dbReference type="ARBA" id="ARBA00023211"/>
    </source>
</evidence>
<dbReference type="SUPFAM" id="SSF53067">
    <property type="entry name" value="Actin-like ATPase domain"/>
    <property type="match status" value="2"/>
</dbReference>
<dbReference type="Gene3D" id="1.20.1700.10">
    <property type="entry name" value="AF1104-like"/>
    <property type="match status" value="1"/>
</dbReference>
<evidence type="ECO:0000256" key="9">
    <source>
        <dbReference type="ARBA" id="ARBA00022679"/>
    </source>
</evidence>
<dbReference type="GO" id="GO:0005634">
    <property type="term" value="C:nucleus"/>
    <property type="evidence" value="ECO:0007669"/>
    <property type="project" value="TreeGrafter"/>
</dbReference>
<organism evidence="20 21">
    <name type="scientific">Chlorella sorokiniana</name>
    <name type="common">Freshwater green alga</name>
    <dbReference type="NCBI Taxonomy" id="3076"/>
    <lineage>
        <taxon>Eukaryota</taxon>
        <taxon>Viridiplantae</taxon>
        <taxon>Chlorophyta</taxon>
        <taxon>core chlorophytes</taxon>
        <taxon>Trebouxiophyceae</taxon>
        <taxon>Chlorellales</taxon>
        <taxon>Chlorellaceae</taxon>
        <taxon>Chlorella clade</taxon>
        <taxon>Chlorella</taxon>
    </lineage>
</organism>
<dbReference type="Gene3D" id="3.40.50.10880">
    <property type="entry name" value="Uncharacterised protein PF01937, DUF89, domain 3"/>
    <property type="match status" value="2"/>
</dbReference>
<dbReference type="GO" id="GO:0005829">
    <property type="term" value="C:cytosol"/>
    <property type="evidence" value="ECO:0007669"/>
    <property type="project" value="TreeGrafter"/>
</dbReference>
<dbReference type="GO" id="GO:0046872">
    <property type="term" value="F:metal ion binding"/>
    <property type="evidence" value="ECO:0007669"/>
    <property type="project" value="UniProtKB-KW"/>
</dbReference>
<evidence type="ECO:0000256" key="10">
    <source>
        <dbReference type="ARBA" id="ARBA00022723"/>
    </source>
</evidence>
<keyword evidence="13" id="KW-0378">Hydrolase</keyword>
<comment type="cofactor">
    <cofactor evidence="3">
        <name>Ni(2+)</name>
        <dbReference type="ChEBI" id="CHEBI:49786"/>
    </cofactor>
</comment>
<keyword evidence="7" id="KW-0963">Cytoplasm</keyword>
<keyword evidence="9" id="KW-0808">Transferase</keyword>
<keyword evidence="15" id="KW-0173">Coenzyme A biosynthesis</keyword>